<evidence type="ECO:0000256" key="1">
    <source>
        <dbReference type="SAM" id="SignalP"/>
    </source>
</evidence>
<dbReference type="VEuPathDB" id="AmoebaDB:NF0051570"/>
<organism evidence="2 3">
    <name type="scientific">Naegleria fowleri</name>
    <name type="common">Brain eating amoeba</name>
    <dbReference type="NCBI Taxonomy" id="5763"/>
    <lineage>
        <taxon>Eukaryota</taxon>
        <taxon>Discoba</taxon>
        <taxon>Heterolobosea</taxon>
        <taxon>Tetramitia</taxon>
        <taxon>Eutetramitia</taxon>
        <taxon>Vahlkampfiidae</taxon>
        <taxon>Naegleria</taxon>
    </lineage>
</organism>
<dbReference type="RefSeq" id="XP_044565737.1">
    <property type="nucleotide sequence ID" value="XM_044703373.1"/>
</dbReference>
<dbReference type="OMA" id="IANCGIQ"/>
<gene>
    <name evidence="2" type="ORF">FDP41_012812</name>
</gene>
<dbReference type="EMBL" id="VFQX01000016">
    <property type="protein sequence ID" value="KAF0981024.1"/>
    <property type="molecule type" value="Genomic_DNA"/>
</dbReference>
<dbReference type="VEuPathDB" id="AmoebaDB:NfTy_080200"/>
<comment type="caution">
    <text evidence="2">The sequence shown here is derived from an EMBL/GenBank/DDBJ whole genome shotgun (WGS) entry which is preliminary data.</text>
</comment>
<feature type="chain" id="PRO_5025466361" description="MD-2-related lipid-recognition domain-containing protein" evidence="1">
    <location>
        <begin position="29"/>
        <end position="181"/>
    </location>
</feature>
<evidence type="ECO:0008006" key="4">
    <source>
        <dbReference type="Google" id="ProtNLM"/>
    </source>
</evidence>
<name>A0A6A5C3E0_NAEFO</name>
<reference evidence="2 3" key="1">
    <citation type="journal article" date="2019" name="Sci. Rep.">
        <title>Nanopore sequencing improves the draft genome of the human pathogenic amoeba Naegleria fowleri.</title>
        <authorList>
            <person name="Liechti N."/>
            <person name="Schurch N."/>
            <person name="Bruggmann R."/>
            <person name="Wittwer M."/>
        </authorList>
    </citation>
    <scope>NUCLEOTIDE SEQUENCE [LARGE SCALE GENOMIC DNA]</scope>
    <source>
        <strain evidence="2 3">ATCC 30894</strain>
    </source>
</reference>
<proteinExistence type="predicted"/>
<protein>
    <recommendedName>
        <fullName evidence="4">MD-2-related lipid-recognition domain-containing protein</fullName>
    </recommendedName>
</protein>
<dbReference type="Proteomes" id="UP000444721">
    <property type="component" value="Unassembled WGS sequence"/>
</dbReference>
<dbReference type="VEuPathDB" id="AmoebaDB:FDP41_012812"/>
<sequence length="181" mass="19687">MFNLRSSSFSGVWLVLVLVMLMATLAQAQYNFQEVCNLSGDSWLPTFPTMCAPNNFTLLIPQSSRVQVIGGPYPSACGISYFSVYTFDMQAGFVDARNLCNIKSVFRGGDRVTPCKLPPGINGLSMYPTPILSGKAVASFPLGTSALVVSDPVYTAQRVYVSKVLYGSMIGYVQTDYVCLQ</sequence>
<dbReference type="OrthoDB" id="10251395at2759"/>
<dbReference type="AlphaFoldDB" id="A0A6A5C3E0"/>
<evidence type="ECO:0000313" key="2">
    <source>
        <dbReference type="EMBL" id="KAF0981024.1"/>
    </source>
</evidence>
<feature type="signal peptide" evidence="1">
    <location>
        <begin position="1"/>
        <end position="28"/>
    </location>
</feature>
<accession>A0A6A5C3E0</accession>
<evidence type="ECO:0000313" key="3">
    <source>
        <dbReference type="Proteomes" id="UP000444721"/>
    </source>
</evidence>
<dbReference type="GeneID" id="68120027"/>
<keyword evidence="3" id="KW-1185">Reference proteome</keyword>
<keyword evidence="1" id="KW-0732">Signal</keyword>